<dbReference type="Pfam" id="PF22725">
    <property type="entry name" value="GFO_IDH_MocA_C3"/>
    <property type="match status" value="1"/>
</dbReference>
<keyword evidence="6" id="KW-1185">Reference proteome</keyword>
<dbReference type="InterPro" id="IPR000683">
    <property type="entry name" value="Gfo/Idh/MocA-like_OxRdtase_N"/>
</dbReference>
<dbReference type="PANTHER" id="PTHR43708">
    <property type="entry name" value="CONSERVED EXPRESSED OXIDOREDUCTASE (EUROFUNG)"/>
    <property type="match status" value="1"/>
</dbReference>
<feature type="domain" description="Gfo/Idh/MocA-like oxidoreductase N-terminal" evidence="3">
    <location>
        <begin position="1"/>
        <end position="105"/>
    </location>
</feature>
<dbReference type="SUPFAM" id="SSF55347">
    <property type="entry name" value="Glyceraldehyde-3-phosphate dehydrogenase-like, C-terminal domain"/>
    <property type="match status" value="1"/>
</dbReference>
<accession>A0ABR9T9R7</accession>
<dbReference type="EMBL" id="PSKQ01000022">
    <property type="protein sequence ID" value="MBE8722050.1"/>
    <property type="molecule type" value="Genomic_DNA"/>
</dbReference>
<keyword evidence="2" id="KW-0560">Oxidoreductase</keyword>
<organism evidence="5 6">
    <name type="scientific">Sphingobacterium pedocola</name>
    <dbReference type="NCBI Taxonomy" id="2082722"/>
    <lineage>
        <taxon>Bacteria</taxon>
        <taxon>Pseudomonadati</taxon>
        <taxon>Bacteroidota</taxon>
        <taxon>Sphingobacteriia</taxon>
        <taxon>Sphingobacteriales</taxon>
        <taxon>Sphingobacteriaceae</taxon>
        <taxon>Sphingobacterium</taxon>
    </lineage>
</organism>
<dbReference type="RefSeq" id="WP_196939964.1">
    <property type="nucleotide sequence ID" value="NZ_MU158690.1"/>
</dbReference>
<protein>
    <submittedName>
        <fullName evidence="5">Gfo/Idh/MocA family oxidoreductase</fullName>
    </submittedName>
</protein>
<dbReference type="SUPFAM" id="SSF51735">
    <property type="entry name" value="NAD(P)-binding Rossmann-fold domains"/>
    <property type="match status" value="1"/>
</dbReference>
<dbReference type="Gene3D" id="3.30.360.10">
    <property type="entry name" value="Dihydrodipicolinate Reductase, domain 2"/>
    <property type="match status" value="1"/>
</dbReference>
<evidence type="ECO:0000256" key="1">
    <source>
        <dbReference type="ARBA" id="ARBA00010928"/>
    </source>
</evidence>
<evidence type="ECO:0000256" key="2">
    <source>
        <dbReference type="ARBA" id="ARBA00023002"/>
    </source>
</evidence>
<comment type="similarity">
    <text evidence="1">Belongs to the Gfo/Idh/MocA family.</text>
</comment>
<comment type="caution">
    <text evidence="5">The sequence shown here is derived from an EMBL/GenBank/DDBJ whole genome shotgun (WGS) entry which is preliminary data.</text>
</comment>
<dbReference type="PANTHER" id="PTHR43708:SF5">
    <property type="entry name" value="CONSERVED EXPRESSED OXIDOREDUCTASE (EUROFUNG)-RELATED"/>
    <property type="match status" value="1"/>
</dbReference>
<evidence type="ECO:0000259" key="3">
    <source>
        <dbReference type="Pfam" id="PF01408"/>
    </source>
</evidence>
<dbReference type="Gene3D" id="3.40.50.720">
    <property type="entry name" value="NAD(P)-binding Rossmann-like Domain"/>
    <property type="match status" value="1"/>
</dbReference>
<gene>
    <name evidence="5" type="ORF">C4F40_15080</name>
</gene>
<sequence length="300" mass="34608">MKVLIIGLGSIAKKHIIALRKYDPKIELYALRSSKTSAAQDDVINIYSLDEVEQVSFAIVSNPTAAHADTIVMLVDKGVPMFIEKPLFSSLDHQELVARVKRLNIKTYVACNLRFLEAIQFIKTHIAAKRINEVNVYCGSYLPDWRPRLDYRTVYSANKEMGGGVHIDLIHEIDYVYWLFGKPIGVKKHFSNVSSLNISAFDYANYLLSYPTFNVNVQLNYYRRDPKRSLEIVCENGTFFIDLLHNKVLWREEVVFEASSRIADTYYTQMEFFINNILNGNVYFNDINEAYEILTLCLED</sequence>
<evidence type="ECO:0000259" key="4">
    <source>
        <dbReference type="Pfam" id="PF22725"/>
    </source>
</evidence>
<name>A0ABR9T9R7_9SPHI</name>
<feature type="domain" description="GFO/IDH/MocA-like oxidoreductase" evidence="4">
    <location>
        <begin position="120"/>
        <end position="239"/>
    </location>
</feature>
<dbReference type="InterPro" id="IPR051317">
    <property type="entry name" value="Gfo/Idh/MocA_oxidoreduct"/>
</dbReference>
<reference evidence="5 6" key="1">
    <citation type="submission" date="2018-02" db="EMBL/GenBank/DDBJ databases">
        <title>Sphingobacterium KA21.</title>
        <authorList>
            <person name="Vasarhelyi B.M."/>
            <person name="Deshmukh S."/>
            <person name="Balint B."/>
            <person name="Kukolya J."/>
        </authorList>
    </citation>
    <scope>NUCLEOTIDE SEQUENCE [LARGE SCALE GENOMIC DNA]</scope>
    <source>
        <strain evidence="5 6">Ka21</strain>
    </source>
</reference>
<proteinExistence type="inferred from homology"/>
<dbReference type="Pfam" id="PF01408">
    <property type="entry name" value="GFO_IDH_MocA"/>
    <property type="match status" value="1"/>
</dbReference>
<dbReference type="InterPro" id="IPR036291">
    <property type="entry name" value="NAD(P)-bd_dom_sf"/>
</dbReference>
<evidence type="ECO:0000313" key="6">
    <source>
        <dbReference type="Proteomes" id="UP000618319"/>
    </source>
</evidence>
<evidence type="ECO:0000313" key="5">
    <source>
        <dbReference type="EMBL" id="MBE8722050.1"/>
    </source>
</evidence>
<dbReference type="InterPro" id="IPR055170">
    <property type="entry name" value="GFO_IDH_MocA-like_dom"/>
</dbReference>
<dbReference type="Proteomes" id="UP000618319">
    <property type="component" value="Unassembled WGS sequence"/>
</dbReference>